<dbReference type="InterPro" id="IPR001623">
    <property type="entry name" value="DnaJ_domain"/>
</dbReference>
<name>A0A5Q0BRE4_9GAMM</name>
<feature type="coiled-coil region" evidence="2">
    <location>
        <begin position="274"/>
        <end position="312"/>
    </location>
</feature>
<dbReference type="SUPFAM" id="SSF46565">
    <property type="entry name" value="Chaperone J-domain"/>
    <property type="match status" value="1"/>
</dbReference>
<sequence length="379" mass="44192">MSSSKLKTVSIQHTAAPKKPSKAQKQFNTLTQKIDAQKKRLLQWQETIPLIQQKAAGEYRTLSEEYGTQRAALVNLFDRSYADKRFKKTDKSKLEHLIVSITAGLIEDHGMDDLKPLYNKYSDYDFDADREENDAEMAAMMKSMLEEALGEELDDDLDFSSFENLQAGMDEILREREAKAEAAEARRSQRKKTAKQLEKEAKQQEEEQNISKSIREVYRKLSMALHPDREQDDNERERKTELMKQVNAAYEKKDLLRLLGLQLEIEQVDQAHLNNIAEDRLKHFNKLLKEQLEELQQEIADLEYQYKLLLQLPPFMPLSPKELMSTLDRDIRNLRGDIAGIKQDLKTFADPANLKAWLKHYKIPKHLPQDDFFFGVDEF</sequence>
<dbReference type="KEGG" id="mmob:F6R98_17730"/>
<evidence type="ECO:0000313" key="5">
    <source>
        <dbReference type="Proteomes" id="UP000325755"/>
    </source>
</evidence>
<accession>A0A5Q0BRE4</accession>
<evidence type="ECO:0000256" key="1">
    <source>
        <dbReference type="ARBA" id="ARBA00023186"/>
    </source>
</evidence>
<organism evidence="4 5">
    <name type="scientific">Candidatus Methylospira mobilis</name>
    <dbReference type="NCBI Taxonomy" id="1808979"/>
    <lineage>
        <taxon>Bacteria</taxon>
        <taxon>Pseudomonadati</taxon>
        <taxon>Pseudomonadota</taxon>
        <taxon>Gammaproteobacteria</taxon>
        <taxon>Methylococcales</taxon>
        <taxon>Methylococcaceae</taxon>
        <taxon>Candidatus Methylospira</taxon>
    </lineage>
</organism>
<evidence type="ECO:0000256" key="3">
    <source>
        <dbReference type="SAM" id="MobiDB-lite"/>
    </source>
</evidence>
<feature type="region of interest" description="Disordered" evidence="3">
    <location>
        <begin position="177"/>
        <end position="211"/>
    </location>
</feature>
<dbReference type="Proteomes" id="UP000325755">
    <property type="component" value="Chromosome"/>
</dbReference>
<dbReference type="Gene3D" id="1.10.287.110">
    <property type="entry name" value="DnaJ domain"/>
    <property type="match status" value="1"/>
</dbReference>
<dbReference type="InParanoid" id="A0A5Q0BRE4"/>
<proteinExistence type="predicted"/>
<keyword evidence="2" id="KW-0175">Coiled coil</keyword>
<evidence type="ECO:0008006" key="6">
    <source>
        <dbReference type="Google" id="ProtNLM"/>
    </source>
</evidence>
<evidence type="ECO:0000313" key="4">
    <source>
        <dbReference type="EMBL" id="QFY44246.1"/>
    </source>
</evidence>
<feature type="compositionally biased region" description="Low complexity" evidence="3">
    <location>
        <begin position="15"/>
        <end position="26"/>
    </location>
</feature>
<dbReference type="OrthoDB" id="114754at2"/>
<feature type="region of interest" description="Disordered" evidence="3">
    <location>
        <begin position="1"/>
        <end position="26"/>
    </location>
</feature>
<dbReference type="InterPro" id="IPR036869">
    <property type="entry name" value="J_dom_sf"/>
</dbReference>
<feature type="compositionally biased region" description="Polar residues" evidence="3">
    <location>
        <begin position="1"/>
        <end position="13"/>
    </location>
</feature>
<feature type="compositionally biased region" description="Basic and acidic residues" evidence="3">
    <location>
        <begin position="195"/>
        <end position="205"/>
    </location>
</feature>
<keyword evidence="5" id="KW-1185">Reference proteome</keyword>
<dbReference type="EMBL" id="CP044205">
    <property type="protein sequence ID" value="QFY44246.1"/>
    <property type="molecule type" value="Genomic_DNA"/>
</dbReference>
<dbReference type="CDD" id="cd06257">
    <property type="entry name" value="DnaJ"/>
    <property type="match status" value="1"/>
</dbReference>
<evidence type="ECO:0000256" key="2">
    <source>
        <dbReference type="SAM" id="Coils"/>
    </source>
</evidence>
<keyword evidence="1" id="KW-0143">Chaperone</keyword>
<dbReference type="AlphaFoldDB" id="A0A5Q0BRE4"/>
<protein>
    <recommendedName>
        <fullName evidence="6">Molecular chaperone DnaJ</fullName>
    </recommendedName>
</protein>
<feature type="compositionally biased region" description="Basic and acidic residues" evidence="3">
    <location>
        <begin position="177"/>
        <end position="187"/>
    </location>
</feature>
<dbReference type="RefSeq" id="WP_153250214.1">
    <property type="nucleotide sequence ID" value="NZ_CP044205.1"/>
</dbReference>
<gene>
    <name evidence="4" type="ORF">F6R98_17730</name>
</gene>
<reference evidence="4 5" key="1">
    <citation type="submission" date="2019-09" db="EMBL/GenBank/DDBJ databases">
        <title>Ecophysiology of the spiral-shaped methanotroph Methylospira mobilis as revealed by the complete genome sequence.</title>
        <authorList>
            <person name="Oshkin I.Y."/>
            <person name="Dedysh S.N."/>
            <person name="Miroshnikov K."/>
            <person name="Danilova O.V."/>
            <person name="Hakobyan A."/>
            <person name="Liesack W."/>
        </authorList>
    </citation>
    <scope>NUCLEOTIDE SEQUENCE [LARGE SCALE GENOMIC DNA]</scope>
    <source>
        <strain evidence="4 5">Shm1</strain>
    </source>
</reference>